<feature type="compositionally biased region" description="Low complexity" evidence="5">
    <location>
        <begin position="322"/>
        <end position="335"/>
    </location>
</feature>
<dbReference type="Pfam" id="PF03547">
    <property type="entry name" value="Mem_trans"/>
    <property type="match status" value="1"/>
</dbReference>
<keyword evidence="4 6" id="KW-0472">Membrane</keyword>
<keyword evidence="3 6" id="KW-1133">Transmembrane helix</keyword>
<reference evidence="8" key="2">
    <citation type="submission" date="2015-01" db="EMBL/GenBank/DDBJ databases">
        <title>Evolutionary Origins and Diversification of the Mycorrhizal Mutualists.</title>
        <authorList>
            <consortium name="DOE Joint Genome Institute"/>
            <consortium name="Mycorrhizal Genomics Consortium"/>
            <person name="Kohler A."/>
            <person name="Kuo A."/>
            <person name="Nagy L.G."/>
            <person name="Floudas D."/>
            <person name="Copeland A."/>
            <person name="Barry K.W."/>
            <person name="Cichocki N."/>
            <person name="Veneault-Fourrey C."/>
            <person name="LaButti K."/>
            <person name="Lindquist E.A."/>
            <person name="Lipzen A."/>
            <person name="Lundell T."/>
            <person name="Morin E."/>
            <person name="Murat C."/>
            <person name="Riley R."/>
            <person name="Ohm R."/>
            <person name="Sun H."/>
            <person name="Tunlid A."/>
            <person name="Henrissat B."/>
            <person name="Grigoriev I.V."/>
            <person name="Hibbett D.S."/>
            <person name="Martin F."/>
        </authorList>
    </citation>
    <scope>NUCLEOTIDE SEQUENCE [LARGE SCALE GENOMIC DNA]</scope>
    <source>
        <strain evidence="8">ATCC 200175</strain>
    </source>
</reference>
<keyword evidence="2 6" id="KW-0812">Transmembrane</keyword>
<comment type="subcellular location">
    <subcellularLocation>
        <location evidence="1">Membrane</location>
        <topology evidence="1">Multi-pass membrane protein</topology>
    </subcellularLocation>
</comment>
<feature type="transmembrane region" description="Helical" evidence="6">
    <location>
        <begin position="76"/>
        <end position="97"/>
    </location>
</feature>
<evidence type="ECO:0000256" key="4">
    <source>
        <dbReference type="ARBA" id="ARBA00023136"/>
    </source>
</evidence>
<dbReference type="PANTHER" id="PTHR31794:SF2">
    <property type="entry name" value="AUXIN EFFLUX TRANSPORTER FAMILY PROTEIN (EUROFUNG)"/>
    <property type="match status" value="1"/>
</dbReference>
<feature type="compositionally biased region" description="Basic and acidic residues" evidence="5">
    <location>
        <begin position="431"/>
        <end position="441"/>
    </location>
</feature>
<evidence type="ECO:0000256" key="2">
    <source>
        <dbReference type="ARBA" id="ARBA00022692"/>
    </source>
</evidence>
<dbReference type="EMBL" id="KN819341">
    <property type="protein sequence ID" value="KIJ14637.1"/>
    <property type="molecule type" value="Genomic_DNA"/>
</dbReference>
<dbReference type="AlphaFoldDB" id="A0A0C9U5F7"/>
<keyword evidence="8" id="KW-1185">Reference proteome</keyword>
<feature type="compositionally biased region" description="Polar residues" evidence="5">
    <location>
        <begin position="585"/>
        <end position="599"/>
    </location>
</feature>
<dbReference type="GO" id="GO:0016020">
    <property type="term" value="C:membrane"/>
    <property type="evidence" value="ECO:0007669"/>
    <property type="project" value="UniProtKB-SubCell"/>
</dbReference>
<feature type="region of interest" description="Disordered" evidence="5">
    <location>
        <begin position="267"/>
        <end position="335"/>
    </location>
</feature>
<feature type="compositionally biased region" description="Low complexity" evidence="5">
    <location>
        <begin position="475"/>
        <end position="498"/>
    </location>
</feature>
<feature type="region of interest" description="Disordered" evidence="5">
    <location>
        <begin position="431"/>
        <end position="523"/>
    </location>
</feature>
<dbReference type="GO" id="GO:0005783">
    <property type="term" value="C:endoplasmic reticulum"/>
    <property type="evidence" value="ECO:0007669"/>
    <property type="project" value="TreeGrafter"/>
</dbReference>
<proteinExistence type="predicted"/>
<evidence type="ECO:0000256" key="6">
    <source>
        <dbReference type="SAM" id="Phobius"/>
    </source>
</evidence>
<feature type="transmembrane region" description="Helical" evidence="6">
    <location>
        <begin position="614"/>
        <end position="638"/>
    </location>
</feature>
<gene>
    <name evidence="7" type="ORF">PAXINDRAFT_169582</name>
</gene>
<dbReference type="PANTHER" id="PTHR31794">
    <property type="entry name" value="AUXIN EFFLUX TRANSPORTER FAMILY PROTEIN (EUROFUNG)"/>
    <property type="match status" value="1"/>
</dbReference>
<evidence type="ECO:0000256" key="1">
    <source>
        <dbReference type="ARBA" id="ARBA00004141"/>
    </source>
</evidence>
<organism evidence="7 8">
    <name type="scientific">Paxillus involutus ATCC 200175</name>
    <dbReference type="NCBI Taxonomy" id="664439"/>
    <lineage>
        <taxon>Eukaryota</taxon>
        <taxon>Fungi</taxon>
        <taxon>Dikarya</taxon>
        <taxon>Basidiomycota</taxon>
        <taxon>Agaricomycotina</taxon>
        <taxon>Agaricomycetes</taxon>
        <taxon>Agaricomycetidae</taxon>
        <taxon>Boletales</taxon>
        <taxon>Paxilineae</taxon>
        <taxon>Paxillaceae</taxon>
        <taxon>Paxillus</taxon>
    </lineage>
</organism>
<dbReference type="GO" id="GO:0055085">
    <property type="term" value="P:transmembrane transport"/>
    <property type="evidence" value="ECO:0007669"/>
    <property type="project" value="InterPro"/>
</dbReference>
<evidence type="ECO:0000256" key="5">
    <source>
        <dbReference type="SAM" id="MobiDB-lite"/>
    </source>
</evidence>
<dbReference type="InterPro" id="IPR004776">
    <property type="entry name" value="Mem_transp_PIN-like"/>
</dbReference>
<feature type="transmembrane region" description="Helical" evidence="6">
    <location>
        <begin position="697"/>
        <end position="719"/>
    </location>
</feature>
<evidence type="ECO:0000256" key="3">
    <source>
        <dbReference type="ARBA" id="ARBA00022989"/>
    </source>
</evidence>
<feature type="transmembrane region" description="Helical" evidence="6">
    <location>
        <begin position="650"/>
        <end position="670"/>
    </location>
</feature>
<feature type="transmembrane region" description="Helical" evidence="6">
    <location>
        <begin position="49"/>
        <end position="70"/>
    </location>
</feature>
<protein>
    <submittedName>
        <fullName evidence="7">Unplaced genomic scaffold PAXINscaffold_19, whole genome shotgun sequence</fullName>
    </submittedName>
</protein>
<dbReference type="OrthoDB" id="2499604at2759"/>
<feature type="region of interest" description="Disordered" evidence="5">
    <location>
        <begin position="540"/>
        <end position="607"/>
    </location>
</feature>
<evidence type="ECO:0000313" key="8">
    <source>
        <dbReference type="Proteomes" id="UP000053647"/>
    </source>
</evidence>
<feature type="transmembrane region" description="Helical" evidence="6">
    <location>
        <begin position="12"/>
        <end position="37"/>
    </location>
</feature>
<reference evidence="7 8" key="1">
    <citation type="submission" date="2014-06" db="EMBL/GenBank/DDBJ databases">
        <authorList>
            <consortium name="DOE Joint Genome Institute"/>
            <person name="Kuo A."/>
            <person name="Kohler A."/>
            <person name="Nagy L.G."/>
            <person name="Floudas D."/>
            <person name="Copeland A."/>
            <person name="Barry K.W."/>
            <person name="Cichocki N."/>
            <person name="Veneault-Fourrey C."/>
            <person name="LaButti K."/>
            <person name="Lindquist E.A."/>
            <person name="Lipzen A."/>
            <person name="Lundell T."/>
            <person name="Morin E."/>
            <person name="Murat C."/>
            <person name="Sun H."/>
            <person name="Tunlid A."/>
            <person name="Henrissat B."/>
            <person name="Grigoriev I.V."/>
            <person name="Hibbett D.S."/>
            <person name="Martin F."/>
            <person name="Nordberg H.P."/>
            <person name="Cantor M.N."/>
            <person name="Hua S.X."/>
        </authorList>
    </citation>
    <scope>NUCLEOTIDE SEQUENCE [LARGE SCALE GENOMIC DNA]</scope>
    <source>
        <strain evidence="7 8">ATCC 200175</strain>
    </source>
</reference>
<evidence type="ECO:0000313" key="7">
    <source>
        <dbReference type="EMBL" id="KIJ14637.1"/>
    </source>
</evidence>
<feature type="compositionally biased region" description="Low complexity" evidence="5">
    <location>
        <begin position="276"/>
        <end position="287"/>
    </location>
</feature>
<name>A0A0C9U5F7_PAXIN</name>
<dbReference type="HOGENOM" id="CLU_026460_0_0_1"/>
<dbReference type="Proteomes" id="UP000053647">
    <property type="component" value="Unassembled WGS sequence"/>
</dbReference>
<sequence length="721" mass="76487">MHVAGTPVIPVLFTVFQSIFQVFLVCLAGYILSWNGLVDKRTSKALNRINIALFTPALLFSKVAFFLTPAKLRELWMIPIFFVFLTGLSGLIANALARACRLNRSQVNFATGASMFMNSNSLPVALMQSLVSTVPLLKWGPEDSTNDMFGRSLTYLVVFSGLGMMLRWSYGVRLLAQEDEQEPRPTVPDLRLPGGYRDDDESNTLTHISVEQPAVAATGRLVDYEAGEAETDGGISHWAESRGRDTVSRAHTHSHSHLPAVPAFLVDESESESEPGFESSRSPSGSELGKTRGARLSLTALSTGADPDRGIHTPAPVPLPIPSSSQSRSPARSLSSHLHSQIHTHHPRGCSRILHPLAHLGRSFISLSPPLLASLAALLPALLPSLQAALNSGTMTPVRGAIDAAGGCSVPLTLIVLGGWFWDGEAQGEGRKRIEKSRGEGGDENASPGGEGLEEGRGAESGTGGVPPLANRNGTPTLTSPTSSTPTPRAISPATASPVPDALHPPLLRPQSPPRNSSTASTSSLLSAFGDVLLSKIHVHPSAPRTNGGPPLSPSRSPHIGKTVVSDHDPSPMNPGKPHRMEAAKTNTTLSKPHSTTASKPLAPQTPNLPGESLTIFVTLLSRMVLVPLMLMPLMVLMRRWGAGVSDDPVFIVSCMLLLASPPALTLAQISQGSKTPTNSSKATLSPFERLLSRTVFWGYCVLTPPITIACVMVGLVLAGM</sequence>
<feature type="transmembrane region" description="Helical" evidence="6">
    <location>
        <begin position="148"/>
        <end position="166"/>
    </location>
</feature>
<accession>A0A0C9U5F7</accession>